<feature type="domain" description="PucR C-terminal helix-turn-helix" evidence="2">
    <location>
        <begin position="361"/>
        <end position="418"/>
    </location>
</feature>
<dbReference type="EMBL" id="JAAKZV010000194">
    <property type="protein sequence ID" value="NGN68290.1"/>
    <property type="molecule type" value="Genomic_DNA"/>
</dbReference>
<feature type="compositionally biased region" description="Basic and acidic residues" evidence="1">
    <location>
        <begin position="203"/>
        <end position="215"/>
    </location>
</feature>
<comment type="caution">
    <text evidence="4">The sequence shown here is derived from an EMBL/GenBank/DDBJ whole genome shotgun (WGS) entry which is preliminary data.</text>
</comment>
<feature type="domain" description="RsbT co-antagonist protein RsbRD N-terminal" evidence="3">
    <location>
        <begin position="24"/>
        <end position="160"/>
    </location>
</feature>
<dbReference type="Proteomes" id="UP000481583">
    <property type="component" value="Unassembled WGS sequence"/>
</dbReference>
<reference evidence="4 5" key="1">
    <citation type="submission" date="2020-02" db="EMBL/GenBank/DDBJ databases">
        <title>Whole-genome analyses of novel actinobacteria.</title>
        <authorList>
            <person name="Sahin N."/>
        </authorList>
    </citation>
    <scope>NUCLEOTIDE SEQUENCE [LARGE SCALE GENOMIC DNA]</scope>
    <source>
        <strain evidence="4 5">A7024</strain>
    </source>
</reference>
<organism evidence="4 5">
    <name type="scientific">Streptomyces coryli</name>
    <dbReference type="NCBI Taxonomy" id="1128680"/>
    <lineage>
        <taxon>Bacteria</taxon>
        <taxon>Bacillati</taxon>
        <taxon>Actinomycetota</taxon>
        <taxon>Actinomycetes</taxon>
        <taxon>Kitasatosporales</taxon>
        <taxon>Streptomycetaceae</taxon>
        <taxon>Streptomyces</taxon>
    </lineage>
</organism>
<gene>
    <name evidence="4" type="ORF">G5C51_30880</name>
</gene>
<accession>A0A6G4U989</accession>
<protein>
    <submittedName>
        <fullName evidence="4">PucR family transcriptional regulator</fullName>
    </submittedName>
</protein>
<sequence>MAEHPPPLLIAGTPVHERLLGRLPQLSKAVIEGILRQVPYYRQLPPEEVDGDIRQVVRESLRTIAAALREQRLPEPPELAWFAESAVRRAEEGIPLDMVLDAYHVGLHEGWRLITADAAPEDAAGLRRTTDLALGCLRALTSAVTSAYNEQLRAMYSQDQGNRHLLLSALLSGDGAEAAAERAGVRLPAGFLVLALRIGEHEDERGDEGGGERGDAQAGEHAADIRSGIAARRKLRRLQAEAGRFTDAPVLSRLDAGEGVVLLPEGRDEAAWWPEVRALVRRMGEAAGAALTAGVCHAAPREVPRAAERAKEITEVVRVTDRPPGPYRLTDVLLDYQLSRTTDASPELAALLRPLADRPELLATLHTHMTGGLNRRATAAALHVHPNTVDYRLRRVAVLTGLDTTTSAHLPLIAAALTAFATPEHRPL</sequence>
<dbReference type="PANTHER" id="PTHR33744">
    <property type="entry name" value="CARBOHYDRATE DIACID REGULATOR"/>
    <property type="match status" value="1"/>
</dbReference>
<dbReference type="Pfam" id="PF13556">
    <property type="entry name" value="HTH_30"/>
    <property type="match status" value="1"/>
</dbReference>
<dbReference type="Gene3D" id="1.10.10.2840">
    <property type="entry name" value="PucR C-terminal helix-turn-helix domain"/>
    <property type="match status" value="1"/>
</dbReference>
<evidence type="ECO:0000313" key="4">
    <source>
        <dbReference type="EMBL" id="NGN68290.1"/>
    </source>
</evidence>
<keyword evidence="5" id="KW-1185">Reference proteome</keyword>
<dbReference type="PANTHER" id="PTHR33744:SF1">
    <property type="entry name" value="DNA-BINDING TRANSCRIPTIONAL ACTIVATOR ADER"/>
    <property type="match status" value="1"/>
</dbReference>
<name>A0A6G4U989_9ACTN</name>
<dbReference type="Pfam" id="PF14361">
    <property type="entry name" value="RsbRD_N"/>
    <property type="match status" value="1"/>
</dbReference>
<evidence type="ECO:0000256" key="1">
    <source>
        <dbReference type="SAM" id="MobiDB-lite"/>
    </source>
</evidence>
<feature type="region of interest" description="Disordered" evidence="1">
    <location>
        <begin position="203"/>
        <end position="222"/>
    </location>
</feature>
<dbReference type="InterPro" id="IPR025751">
    <property type="entry name" value="RsbRD_N_dom"/>
</dbReference>
<dbReference type="RefSeq" id="WP_165242096.1">
    <property type="nucleotide sequence ID" value="NZ_JAAKZV010000194.1"/>
</dbReference>
<evidence type="ECO:0000313" key="5">
    <source>
        <dbReference type="Proteomes" id="UP000481583"/>
    </source>
</evidence>
<dbReference type="InterPro" id="IPR025736">
    <property type="entry name" value="PucR_C-HTH_dom"/>
</dbReference>
<dbReference type="InterPro" id="IPR051448">
    <property type="entry name" value="CdaR-like_regulators"/>
</dbReference>
<evidence type="ECO:0000259" key="3">
    <source>
        <dbReference type="Pfam" id="PF14361"/>
    </source>
</evidence>
<proteinExistence type="predicted"/>
<dbReference type="AlphaFoldDB" id="A0A6G4U989"/>
<evidence type="ECO:0000259" key="2">
    <source>
        <dbReference type="Pfam" id="PF13556"/>
    </source>
</evidence>
<dbReference type="InterPro" id="IPR042070">
    <property type="entry name" value="PucR_C-HTH_sf"/>
</dbReference>